<feature type="compositionally biased region" description="Basic and acidic residues" evidence="1">
    <location>
        <begin position="149"/>
        <end position="167"/>
    </location>
</feature>
<feature type="compositionally biased region" description="Acidic residues" evidence="1">
    <location>
        <begin position="229"/>
        <end position="249"/>
    </location>
</feature>
<feature type="compositionally biased region" description="Low complexity" evidence="1">
    <location>
        <begin position="476"/>
        <end position="488"/>
    </location>
</feature>
<feature type="compositionally biased region" description="Acidic residues" evidence="1">
    <location>
        <begin position="721"/>
        <end position="742"/>
    </location>
</feature>
<feature type="region of interest" description="Disordered" evidence="1">
    <location>
        <begin position="713"/>
        <end position="805"/>
    </location>
</feature>
<feature type="region of interest" description="Disordered" evidence="1">
    <location>
        <begin position="411"/>
        <end position="433"/>
    </location>
</feature>
<dbReference type="AlphaFoldDB" id="A0AA39CU42"/>
<evidence type="ECO:0000313" key="2">
    <source>
        <dbReference type="EMBL" id="KAJ9622989.1"/>
    </source>
</evidence>
<feature type="compositionally biased region" description="Polar residues" evidence="1">
    <location>
        <begin position="133"/>
        <end position="148"/>
    </location>
</feature>
<feature type="region of interest" description="Disordered" evidence="1">
    <location>
        <begin position="464"/>
        <end position="490"/>
    </location>
</feature>
<accession>A0AA39CU42</accession>
<protein>
    <submittedName>
        <fullName evidence="2">Uncharacterized protein</fullName>
    </submittedName>
</protein>
<keyword evidence="3" id="KW-1185">Reference proteome</keyword>
<evidence type="ECO:0000313" key="3">
    <source>
        <dbReference type="Proteomes" id="UP001172681"/>
    </source>
</evidence>
<feature type="region of interest" description="Disordered" evidence="1">
    <location>
        <begin position="657"/>
        <end position="695"/>
    </location>
</feature>
<feature type="compositionally biased region" description="Basic and acidic residues" evidence="1">
    <location>
        <begin position="670"/>
        <end position="684"/>
    </location>
</feature>
<proteinExistence type="predicted"/>
<name>A0AA39CU42_9EURO</name>
<feature type="compositionally biased region" description="Polar residues" evidence="1">
    <location>
        <begin position="171"/>
        <end position="180"/>
    </location>
</feature>
<organism evidence="2 3">
    <name type="scientific">Knufia peltigerae</name>
    <dbReference type="NCBI Taxonomy" id="1002370"/>
    <lineage>
        <taxon>Eukaryota</taxon>
        <taxon>Fungi</taxon>
        <taxon>Dikarya</taxon>
        <taxon>Ascomycota</taxon>
        <taxon>Pezizomycotina</taxon>
        <taxon>Eurotiomycetes</taxon>
        <taxon>Chaetothyriomycetidae</taxon>
        <taxon>Chaetothyriales</taxon>
        <taxon>Trichomeriaceae</taxon>
        <taxon>Knufia</taxon>
    </lineage>
</organism>
<feature type="compositionally biased region" description="Basic and acidic residues" evidence="1">
    <location>
        <begin position="210"/>
        <end position="228"/>
    </location>
</feature>
<sequence length="805" mass="88524">MCKTEIWTYRDCGCRYSHNVICRSYRRGGTPCFAPNIQFTRDKWLEGAGFDPELAFRQFKGRTKPTEPRACPQHKTVYESFLNPICEDCLLAEINSLSADGIGPAPPAYPESEAASGEGLVWDSEVKVEIESQAAQDQPVSTTPVSEISSRDSQDIDRTILDSHVEVTIESDGSSVSTGEPMSPLLSAFHTEHSSPPSTAATSPKSTGSCEKRHSGFHNTPDEKHYDSSGDDISSDLGDSDDEGADSCDDQVCQPLPSRGRSLVRGNGSVMTRSVTDPVPLVMPVEKSKSKRGLSTLKTIRSISLNFRPGSKPKTPAPMIEHETSLNEESKLARSRSKNPFRAFRHRKMSQNHVDTMRITPVLTTLEVQSSIEVDQLSFEKPRLRPLPPRKSSMGNLRSFTDPAEAGLGIRRFPGMTRTPVPSPTGSWPQHHLDQSKACDTSLFHLPVHKDLPFDAQSVFSDIEAEETAQSSTEKSPPSSFTLSSTSESAKRHGLETFELGLEASIPSLINQEAQQSAVEQEMDMVQKAVPVAESALLTESTPREQTDIDDLDIEQQPLASGALDHETFPHDQNDVPEEVDAYDEDTEEQSMLDPSEGFELIPLKESHVREEVDLDNVETNEQSLVAPEPNLAAPCVDHAILLQEVEAHDVGTLESEDVMPEPTNGCEEVDSHDAETKQHPVEDHEPDQEQSVPTIRILDTDQIISLYSYARKPKGKQPETNEEVVLDDVSEITAVSEDDEDSKISDSTTPPSSPPSIEREMSPTESSHPPRKSSLRRLTGFNYSTPLVDPDFPLPSLPSTANLG</sequence>
<dbReference type="Proteomes" id="UP001172681">
    <property type="component" value="Unassembled WGS sequence"/>
</dbReference>
<gene>
    <name evidence="2" type="ORF">H2204_011333</name>
</gene>
<evidence type="ECO:0000256" key="1">
    <source>
        <dbReference type="SAM" id="MobiDB-lite"/>
    </source>
</evidence>
<feature type="compositionally biased region" description="Low complexity" evidence="1">
    <location>
        <begin position="194"/>
        <end position="209"/>
    </location>
</feature>
<reference evidence="2" key="1">
    <citation type="submission" date="2022-10" db="EMBL/GenBank/DDBJ databases">
        <title>Culturing micro-colonial fungi from biological soil crusts in the Mojave desert and describing Neophaeococcomyces mojavensis, and introducing the new genera and species Taxawa tesnikishii.</title>
        <authorList>
            <person name="Kurbessoian T."/>
            <person name="Stajich J.E."/>
        </authorList>
    </citation>
    <scope>NUCLEOTIDE SEQUENCE</scope>
    <source>
        <strain evidence="2">TK_35</strain>
    </source>
</reference>
<dbReference type="EMBL" id="JAPDRN010000103">
    <property type="protein sequence ID" value="KAJ9622989.1"/>
    <property type="molecule type" value="Genomic_DNA"/>
</dbReference>
<comment type="caution">
    <text evidence="2">The sequence shown here is derived from an EMBL/GenBank/DDBJ whole genome shotgun (WGS) entry which is preliminary data.</text>
</comment>
<feature type="region of interest" description="Disordered" evidence="1">
    <location>
        <begin position="131"/>
        <end position="271"/>
    </location>
</feature>